<dbReference type="PANTHER" id="PTHR43416">
    <property type="entry name" value="DIHYDROLIPOYLLYSINE-RESIDUE SUCCINYLTRANSFERASE COMPONENT OF 2-OXOGLUTARATE DEHYDROGENASE COMPLEX, MITOCHONDRIAL-RELATED"/>
    <property type="match status" value="1"/>
</dbReference>
<keyword evidence="8 12" id="KW-0808">Transferase</keyword>
<evidence type="ECO:0000256" key="10">
    <source>
        <dbReference type="ARBA" id="ARBA00023315"/>
    </source>
</evidence>
<evidence type="ECO:0000256" key="12">
    <source>
        <dbReference type="RuleBase" id="RU361138"/>
    </source>
</evidence>
<dbReference type="Pfam" id="PF02817">
    <property type="entry name" value="E3_binding"/>
    <property type="match status" value="1"/>
</dbReference>
<dbReference type="Pfam" id="PF00364">
    <property type="entry name" value="Biotin_lipoyl"/>
    <property type="match status" value="1"/>
</dbReference>
<comment type="catalytic activity">
    <reaction evidence="11 12">
        <text>N(6)-[(R)-dihydrolipoyl]-L-lysyl-[protein] + succinyl-CoA = N(6)-[(R)-S(8)-succinyldihydrolipoyl]-L-lysyl-[protein] + CoA</text>
        <dbReference type="Rhea" id="RHEA:15213"/>
        <dbReference type="Rhea" id="RHEA-COMP:10475"/>
        <dbReference type="Rhea" id="RHEA-COMP:20092"/>
        <dbReference type="ChEBI" id="CHEBI:57287"/>
        <dbReference type="ChEBI" id="CHEBI:57292"/>
        <dbReference type="ChEBI" id="CHEBI:83100"/>
        <dbReference type="ChEBI" id="CHEBI:83120"/>
        <dbReference type="EC" id="2.3.1.61"/>
    </reaction>
</comment>
<keyword evidence="9 12" id="KW-0450">Lipoyl</keyword>
<dbReference type="GO" id="GO:0006099">
    <property type="term" value="P:tricarboxylic acid cycle"/>
    <property type="evidence" value="ECO:0007669"/>
    <property type="project" value="UniProtKB-UniRule"/>
</dbReference>
<evidence type="ECO:0000256" key="3">
    <source>
        <dbReference type="ARBA" id="ARBA00007317"/>
    </source>
</evidence>
<dbReference type="PANTHER" id="PTHR43416:SF5">
    <property type="entry name" value="DIHYDROLIPOYLLYSINE-RESIDUE SUCCINYLTRANSFERASE COMPONENT OF 2-OXOGLUTARATE DEHYDROGENASE COMPLEX, MITOCHONDRIAL"/>
    <property type="match status" value="1"/>
</dbReference>
<proteinExistence type="inferred from homology"/>
<gene>
    <name evidence="16" type="primary">sucB</name>
    <name evidence="16" type="ORF">Cva_01525</name>
</gene>
<evidence type="ECO:0000256" key="4">
    <source>
        <dbReference type="ARBA" id="ARBA00011666"/>
    </source>
</evidence>
<feature type="compositionally biased region" description="Polar residues" evidence="13">
    <location>
        <begin position="147"/>
        <end position="156"/>
    </location>
</feature>
<feature type="compositionally biased region" description="Low complexity" evidence="13">
    <location>
        <begin position="157"/>
        <end position="171"/>
    </location>
</feature>
<dbReference type="InterPro" id="IPR003016">
    <property type="entry name" value="2-oxoA_DH_lipoyl-BS"/>
</dbReference>
<dbReference type="EMBL" id="BBVC01000098">
    <property type="protein sequence ID" value="GAO98855.1"/>
    <property type="molecule type" value="Genomic_DNA"/>
</dbReference>
<name>A0A0K8ME90_9PROT</name>
<dbReference type="InterPro" id="IPR050537">
    <property type="entry name" value="2-oxoacid_dehydrogenase"/>
</dbReference>
<dbReference type="NCBIfam" id="NF004309">
    <property type="entry name" value="PRK05704.1"/>
    <property type="match status" value="1"/>
</dbReference>
<dbReference type="GO" id="GO:0005829">
    <property type="term" value="C:cytosol"/>
    <property type="evidence" value="ECO:0007669"/>
    <property type="project" value="TreeGrafter"/>
</dbReference>
<evidence type="ECO:0000256" key="9">
    <source>
        <dbReference type="ARBA" id="ARBA00022823"/>
    </source>
</evidence>
<organism evidence="16 17">
    <name type="scientific">Caedimonas varicaedens</name>
    <dbReference type="NCBI Taxonomy" id="1629334"/>
    <lineage>
        <taxon>Bacteria</taxon>
        <taxon>Pseudomonadati</taxon>
        <taxon>Pseudomonadota</taxon>
        <taxon>Alphaproteobacteria</taxon>
        <taxon>Holosporales</taxon>
        <taxon>Caedimonadaceae</taxon>
        <taxon>Caedimonas</taxon>
    </lineage>
</organism>
<dbReference type="Gene3D" id="2.40.50.100">
    <property type="match status" value="1"/>
</dbReference>
<dbReference type="Pfam" id="PF00198">
    <property type="entry name" value="2-oxoacid_dh"/>
    <property type="match status" value="1"/>
</dbReference>
<evidence type="ECO:0000256" key="11">
    <source>
        <dbReference type="ARBA" id="ARBA00052761"/>
    </source>
</evidence>
<feature type="domain" description="Peripheral subunit-binding (PSBD)" evidence="15">
    <location>
        <begin position="116"/>
        <end position="153"/>
    </location>
</feature>
<dbReference type="Gene3D" id="4.10.320.10">
    <property type="entry name" value="E3-binding domain"/>
    <property type="match status" value="1"/>
</dbReference>
<evidence type="ECO:0000259" key="15">
    <source>
        <dbReference type="PROSITE" id="PS51826"/>
    </source>
</evidence>
<comment type="caution">
    <text evidence="16">The sequence shown here is derived from an EMBL/GenBank/DDBJ whole genome shotgun (WGS) entry which is preliminary data.</text>
</comment>
<dbReference type="GO" id="GO:0033512">
    <property type="term" value="P:L-lysine catabolic process to acetyl-CoA via saccharopine"/>
    <property type="evidence" value="ECO:0007669"/>
    <property type="project" value="UniProtKB-UniRule"/>
</dbReference>
<protein>
    <recommendedName>
        <fullName evidence="6 12">Dihydrolipoyllysine-residue succinyltransferase component of 2-oxoglutarate dehydrogenase complex</fullName>
        <ecNumber evidence="5 12">2.3.1.61</ecNumber>
    </recommendedName>
    <alternativeName>
        <fullName evidence="12">2-oxoglutarate dehydrogenase complex component E2</fullName>
    </alternativeName>
</protein>
<accession>A0A0K8ME90</accession>
<feature type="domain" description="Lipoyl-binding" evidence="14">
    <location>
        <begin position="2"/>
        <end position="77"/>
    </location>
</feature>
<evidence type="ECO:0000256" key="2">
    <source>
        <dbReference type="ARBA" id="ARBA00005145"/>
    </source>
</evidence>
<dbReference type="InterPro" id="IPR011053">
    <property type="entry name" value="Single_hybrid_motif"/>
</dbReference>
<dbReference type="EC" id="2.3.1.61" evidence="5 12"/>
<dbReference type="Gene3D" id="3.30.559.10">
    <property type="entry name" value="Chloramphenicol acetyltransferase-like domain"/>
    <property type="match status" value="1"/>
</dbReference>
<dbReference type="PROSITE" id="PS51826">
    <property type="entry name" value="PSBD"/>
    <property type="match status" value="1"/>
</dbReference>
<evidence type="ECO:0000256" key="6">
    <source>
        <dbReference type="ARBA" id="ARBA00019511"/>
    </source>
</evidence>
<comment type="pathway">
    <text evidence="2 12">Amino-acid degradation; L-lysine degradation via saccharopine pathway; glutaryl-CoA from L-lysine: step 6/6.</text>
</comment>
<comment type="function">
    <text evidence="1 12">E2 component of the 2-oxoglutarate dehydrogenase (OGDH) complex which catalyzes the second step in the conversion of 2-oxoglutarate to succinyl-CoA and CO(2).</text>
</comment>
<comment type="cofactor">
    <cofactor evidence="12">
        <name>(R)-lipoate</name>
        <dbReference type="ChEBI" id="CHEBI:83088"/>
    </cofactor>
    <text evidence="12">Binds 1 lipoyl cofactor covalently.</text>
</comment>
<keyword evidence="10 12" id="KW-0012">Acyltransferase</keyword>
<keyword evidence="7 12" id="KW-0816">Tricarboxylic acid cycle</keyword>
<reference evidence="16 17" key="1">
    <citation type="submission" date="2015-03" db="EMBL/GenBank/DDBJ databases">
        <title>Caedibacter varicaedens, whole genome shotgun sequence.</title>
        <authorList>
            <person name="Suzuki H."/>
            <person name="Dapper A.L."/>
            <person name="Gibson A.K."/>
            <person name="Jackson C."/>
            <person name="Lee H."/>
            <person name="Pejaver V.R."/>
            <person name="Doak T."/>
            <person name="Lynch M."/>
        </authorList>
    </citation>
    <scope>NUCLEOTIDE SEQUENCE [LARGE SCALE GENOMIC DNA]</scope>
</reference>
<dbReference type="InterPro" id="IPR000089">
    <property type="entry name" value="Biotin_lipoyl"/>
</dbReference>
<evidence type="ECO:0000256" key="7">
    <source>
        <dbReference type="ARBA" id="ARBA00022532"/>
    </source>
</evidence>
<evidence type="ECO:0000313" key="17">
    <source>
        <dbReference type="Proteomes" id="UP000036771"/>
    </source>
</evidence>
<dbReference type="SUPFAM" id="SSF51230">
    <property type="entry name" value="Single hybrid motif"/>
    <property type="match status" value="1"/>
</dbReference>
<dbReference type="GO" id="GO:0004149">
    <property type="term" value="F:dihydrolipoyllysine-residue succinyltransferase activity"/>
    <property type="evidence" value="ECO:0007669"/>
    <property type="project" value="UniProtKB-UniRule"/>
</dbReference>
<dbReference type="InterPro" id="IPR036625">
    <property type="entry name" value="E3-bd_dom_sf"/>
</dbReference>
<dbReference type="InterPro" id="IPR023213">
    <property type="entry name" value="CAT-like_dom_sf"/>
</dbReference>
<evidence type="ECO:0000313" key="16">
    <source>
        <dbReference type="EMBL" id="GAO98855.1"/>
    </source>
</evidence>
<dbReference type="InterPro" id="IPR006255">
    <property type="entry name" value="SucB"/>
</dbReference>
<comment type="subunit">
    <text evidence="4">Forms a 24-polypeptide structural core with octahedral symmetry. Part of the 2-oxoglutarate dehydrogenase (OGDH) complex composed of E1 (2-oxoglutarate dehydrogenase), E2 (dihydrolipoamide succinyltransferase) and E3 (dihydrolipoamide dehydrogenase); the complex contains multiple copies of the three enzymatic components (E1, E2 and E3).</text>
</comment>
<dbReference type="AlphaFoldDB" id="A0A0K8ME90"/>
<evidence type="ECO:0000256" key="5">
    <source>
        <dbReference type="ARBA" id="ARBA00012945"/>
    </source>
</evidence>
<dbReference type="UniPathway" id="UPA00868">
    <property type="reaction ID" value="UER00840"/>
</dbReference>
<sequence>MTNELIVPSLGESVSEATVSKWLKKVGESIKMDDPLVELETDKVTLEVNAPVNGILENIVAPEGTVVFVGKVLGSIGDSGSSEVQQSQPAPQPAFQPSMASFSSSTSPSSGQAEPILSPAARKMAEEGHIQPQDLQGTAPGGRVTKNDISQFETNRAASAAPTTSQSSAPSDTAYAMTSASSRQVQQIAQPEERVRMTRLRQRIAERLKEAQNTAAMLTTFNEIDMSHVMATRDSYREKFEKRFGIKLGFMSFFVKAVVSALKEIPAVNAEIDGEYIIYKNYYDIGVAVAAPQGLVVPVVRDADHLNFAEIEMTIAQLGEKARTGKLSMEDLNGGTFTITNGGVFGSLMSTPILNPPQSGILGMHKIQKRPVVVDDRIDIRPMMYVALTYDHRVIDGREAVTFLVRVKENIEDPQRILLGV</sequence>
<dbReference type="PROSITE" id="PS00189">
    <property type="entry name" value="LIPOYL"/>
    <property type="match status" value="1"/>
</dbReference>
<dbReference type="PROSITE" id="PS50968">
    <property type="entry name" value="BIOTINYL_LIPOYL"/>
    <property type="match status" value="1"/>
</dbReference>
<dbReference type="NCBIfam" id="TIGR01347">
    <property type="entry name" value="sucB"/>
    <property type="match status" value="1"/>
</dbReference>
<evidence type="ECO:0000256" key="13">
    <source>
        <dbReference type="SAM" id="MobiDB-lite"/>
    </source>
</evidence>
<dbReference type="SUPFAM" id="SSF52777">
    <property type="entry name" value="CoA-dependent acyltransferases"/>
    <property type="match status" value="1"/>
</dbReference>
<dbReference type="FunFam" id="3.30.559.10:FF:000007">
    <property type="entry name" value="Dihydrolipoamide acetyltransferase component of pyruvate dehydrogenase complex"/>
    <property type="match status" value="1"/>
</dbReference>
<dbReference type="CDD" id="cd06849">
    <property type="entry name" value="lipoyl_domain"/>
    <property type="match status" value="1"/>
</dbReference>
<feature type="region of interest" description="Disordered" evidence="13">
    <location>
        <begin position="78"/>
        <end position="190"/>
    </location>
</feature>
<dbReference type="InterPro" id="IPR004167">
    <property type="entry name" value="PSBD"/>
</dbReference>
<evidence type="ECO:0000256" key="8">
    <source>
        <dbReference type="ARBA" id="ARBA00022679"/>
    </source>
</evidence>
<dbReference type="Proteomes" id="UP000036771">
    <property type="component" value="Unassembled WGS sequence"/>
</dbReference>
<dbReference type="SUPFAM" id="SSF47005">
    <property type="entry name" value="Peripheral subunit-binding domain of 2-oxo acid dehydrogenase complex"/>
    <property type="match status" value="1"/>
</dbReference>
<evidence type="ECO:0000259" key="14">
    <source>
        <dbReference type="PROSITE" id="PS50968"/>
    </source>
</evidence>
<dbReference type="GO" id="GO:0045252">
    <property type="term" value="C:oxoglutarate dehydrogenase complex"/>
    <property type="evidence" value="ECO:0007669"/>
    <property type="project" value="UniProtKB-UniRule"/>
</dbReference>
<dbReference type="InterPro" id="IPR001078">
    <property type="entry name" value="2-oxoacid_DH_actylTfrase"/>
</dbReference>
<feature type="compositionally biased region" description="Low complexity" evidence="13">
    <location>
        <begin position="81"/>
        <end position="110"/>
    </location>
</feature>
<dbReference type="STRING" id="1629334.Cva_01525"/>
<comment type="similarity">
    <text evidence="3 12">Belongs to the 2-oxoacid dehydrogenase family.</text>
</comment>
<feature type="compositionally biased region" description="Polar residues" evidence="13">
    <location>
        <begin position="176"/>
        <end position="189"/>
    </location>
</feature>
<keyword evidence="17" id="KW-1185">Reference proteome</keyword>
<evidence type="ECO:0000256" key="1">
    <source>
        <dbReference type="ARBA" id="ARBA00004052"/>
    </source>
</evidence>
<dbReference type="OrthoDB" id="9805770at2"/>